<dbReference type="Gene3D" id="3.40.1190.20">
    <property type="match status" value="1"/>
</dbReference>
<comment type="caution">
    <text evidence="1">The sequence shown here is derived from an EMBL/GenBank/DDBJ whole genome shotgun (WGS) entry which is preliminary data.</text>
</comment>
<dbReference type="InterPro" id="IPR029056">
    <property type="entry name" value="Ribokinase-like"/>
</dbReference>
<proteinExistence type="predicted"/>
<keyword evidence="2" id="KW-1185">Reference proteome</keyword>
<gene>
    <name evidence="1" type="ORF">A1Q2_03106</name>
</gene>
<dbReference type="SUPFAM" id="SSF53613">
    <property type="entry name" value="Ribokinase-like"/>
    <property type="match status" value="1"/>
</dbReference>
<dbReference type="InParanoid" id="K1WNB2"/>
<dbReference type="EMBL" id="AMBO01000279">
    <property type="protein sequence ID" value="EKD02584.1"/>
    <property type="molecule type" value="Genomic_DNA"/>
</dbReference>
<protein>
    <recommendedName>
        <fullName evidence="3">Carbohydrate kinase PfkB domain-containing protein</fullName>
    </recommendedName>
</protein>
<name>K1WNB2_TRIAC</name>
<organism evidence="1 2">
    <name type="scientific">Trichosporon asahii var. asahii (strain CBS 8904)</name>
    <name type="common">Yeast</name>
    <dbReference type="NCBI Taxonomy" id="1220162"/>
    <lineage>
        <taxon>Eukaryota</taxon>
        <taxon>Fungi</taxon>
        <taxon>Dikarya</taxon>
        <taxon>Basidiomycota</taxon>
        <taxon>Agaricomycotina</taxon>
        <taxon>Tremellomycetes</taxon>
        <taxon>Trichosporonales</taxon>
        <taxon>Trichosporonaceae</taxon>
        <taxon>Trichosporon</taxon>
    </lineage>
</organism>
<dbReference type="AlphaFoldDB" id="K1WNB2"/>
<dbReference type="Proteomes" id="UP000006757">
    <property type="component" value="Unassembled WGS sequence"/>
</dbReference>
<sequence>MTEQNFGAFQPCQLADVIILKGETAKSCDPKHLSTGKSDWQDGASAVAETQPLYSKTAKNAEQKPDIVKWVVVTRGSKDIVIVEGHPTGKSETKLSSVKVTPVELSEGSDRRGVGDVFAGGLVGSLAKGHVH</sequence>
<evidence type="ECO:0000313" key="1">
    <source>
        <dbReference type="EMBL" id="EKD02584.1"/>
    </source>
</evidence>
<evidence type="ECO:0000313" key="2">
    <source>
        <dbReference type="Proteomes" id="UP000006757"/>
    </source>
</evidence>
<accession>K1WNB2</accession>
<evidence type="ECO:0008006" key="3">
    <source>
        <dbReference type="Google" id="ProtNLM"/>
    </source>
</evidence>
<dbReference type="HOGENOM" id="CLU_1918543_0_0_1"/>
<reference evidence="1 2" key="1">
    <citation type="journal article" date="2012" name="Eukaryot. Cell">
        <title>Genome sequence of the Trichosporon asahii environmental strain CBS 8904.</title>
        <authorList>
            <person name="Yang R.Y."/>
            <person name="Li H.T."/>
            <person name="Zhu H."/>
            <person name="Zhou G.P."/>
            <person name="Wang M."/>
            <person name="Wang L."/>
        </authorList>
    </citation>
    <scope>NUCLEOTIDE SEQUENCE [LARGE SCALE GENOMIC DNA]</scope>
    <source>
        <strain evidence="1 2">CBS 8904</strain>
    </source>
</reference>